<feature type="compositionally biased region" description="Basic and acidic residues" evidence="1">
    <location>
        <begin position="82"/>
        <end position="101"/>
    </location>
</feature>
<organism evidence="3">
    <name type="scientific">Culicoides sonorensis</name>
    <name type="common">Biting midge</name>
    <dbReference type="NCBI Taxonomy" id="179676"/>
    <lineage>
        <taxon>Eukaryota</taxon>
        <taxon>Metazoa</taxon>
        <taxon>Ecdysozoa</taxon>
        <taxon>Arthropoda</taxon>
        <taxon>Hexapoda</taxon>
        <taxon>Insecta</taxon>
        <taxon>Pterygota</taxon>
        <taxon>Neoptera</taxon>
        <taxon>Endopterygota</taxon>
        <taxon>Diptera</taxon>
        <taxon>Nematocera</taxon>
        <taxon>Chironomoidea</taxon>
        <taxon>Ceratopogonidae</taxon>
        <taxon>Ceratopogoninae</taxon>
        <taxon>Culicoides</taxon>
        <taxon>Monoculicoides</taxon>
    </lineage>
</organism>
<evidence type="ECO:0000313" key="3">
    <source>
        <dbReference type="EMBL" id="SSX27218.1"/>
    </source>
</evidence>
<dbReference type="EMBL" id="UFQS01000786">
    <property type="protein sequence ID" value="SSX06874.1"/>
    <property type="molecule type" value="Genomic_DNA"/>
</dbReference>
<evidence type="ECO:0000256" key="1">
    <source>
        <dbReference type="SAM" id="MobiDB-lite"/>
    </source>
</evidence>
<feature type="region of interest" description="Disordered" evidence="1">
    <location>
        <begin position="114"/>
        <end position="142"/>
    </location>
</feature>
<feature type="compositionally biased region" description="Low complexity" evidence="1">
    <location>
        <begin position="127"/>
        <end position="139"/>
    </location>
</feature>
<dbReference type="VEuPathDB" id="VectorBase:CSON014278"/>
<feature type="compositionally biased region" description="Polar residues" evidence="1">
    <location>
        <begin position="114"/>
        <end position="126"/>
    </location>
</feature>
<dbReference type="EMBL" id="UFQT01000786">
    <property type="protein sequence ID" value="SSX27218.1"/>
    <property type="molecule type" value="Genomic_DNA"/>
</dbReference>
<protein>
    <submittedName>
        <fullName evidence="3">CSON014278 protein</fullName>
    </submittedName>
</protein>
<reference evidence="2" key="1">
    <citation type="submission" date="2018-04" db="EMBL/GenBank/DDBJ databases">
        <authorList>
            <person name="Go L.Y."/>
            <person name="Mitchell J.A."/>
        </authorList>
    </citation>
    <scope>NUCLEOTIDE SEQUENCE</scope>
    <source>
        <tissue evidence="2">Whole organism</tissue>
    </source>
</reference>
<evidence type="ECO:0000313" key="2">
    <source>
        <dbReference type="EMBL" id="SSX06874.1"/>
    </source>
</evidence>
<gene>
    <name evidence="3" type="primary">CSON014278</name>
</gene>
<sequence length="698" mass="77084">MAHMAHCIELSVASNNSSEVPTTISSESSTLISSTPSIAVESTHISSSTLNNMPSSTIGSMITASVVIPTSSEEETVVENVSKSDKSMEKMEKESENDDKSVSVGITSFTVEHLSSTASTEPSTIMTTTNNNNNEKTTTAEPIPSSLPLVQQSTVIAQVATNESDINNVTTMAPQNNNHTNNIVDDPNSNEIHDNEIIDGLSESSKINIDSRVDVVSTNNNKNKKPINIDDFYPSKMEDFKLVIQQSNEKILREKEILRSDEEKSVQNNPLLRPMDLLPIISDKKDLLLEDRSGNTSEIGTTNIEIELIEPDVTKTEQETERETVDITEKLQENDEVIKKIEESFKIDDMDLRPDIIFDIMPSKSSTVPTTIETTTMTPKSTFKMTTSETTTTTVKKLTHDHAPRSHHIPQESGFIPRRVKKNDPKVEGKISVLNRETLKRIDFANTKFKSHSNNNINGAQHRTNLQQQQQNTNNNKYKSTGTGVSSAEFSTTKFYNSKETDINKSNDNPNTVVQTTVMASPSEKLMPTTKTIITTTTNSININNNDNNKKSTTIGIVKTDDDVVLLDDGVSATTVSSTSSSVIDIDNNKNSNNKNVVDMSIMANVYPADIVDSDAIKSSTEITQQPTMKIPVFHPLVRPRVLSRLQEKINQLDCDLQSFPPQPPQNAASGLPTISEEYIKIWRGNETHELSLPIVVS</sequence>
<feature type="region of interest" description="Disordered" evidence="1">
    <location>
        <begin position="72"/>
        <end position="101"/>
    </location>
</feature>
<proteinExistence type="predicted"/>
<reference evidence="3" key="2">
    <citation type="submission" date="2018-07" db="EMBL/GenBank/DDBJ databases">
        <authorList>
            <person name="Quirk P.G."/>
            <person name="Krulwich T.A."/>
        </authorList>
    </citation>
    <scope>NUCLEOTIDE SEQUENCE</scope>
</reference>
<dbReference type="AlphaFoldDB" id="A0A336MMI6"/>
<name>A0A336MMI6_CULSO</name>
<feature type="region of interest" description="Disordered" evidence="1">
    <location>
        <begin position="399"/>
        <end position="423"/>
    </location>
</feature>
<accession>A0A336MMI6</accession>